<dbReference type="InterPro" id="IPR012677">
    <property type="entry name" value="Nucleotide-bd_a/b_plait_sf"/>
</dbReference>
<comment type="subunit">
    <text evidence="4">Part of the 50S ribosomal subunit. Contacts protein L29, and trigger factor when it is bound to the ribosome.</text>
</comment>
<keyword evidence="6" id="KW-1185">Reference proteome</keyword>
<keyword evidence="3 4" id="KW-0687">Ribonucleoprotein</keyword>
<dbReference type="NCBIfam" id="NF004359">
    <property type="entry name" value="PRK05738.1-3"/>
    <property type="match status" value="1"/>
</dbReference>
<evidence type="ECO:0000256" key="3">
    <source>
        <dbReference type="ARBA" id="ARBA00023274"/>
    </source>
</evidence>
<dbReference type="RefSeq" id="WP_265423309.1">
    <property type="nucleotide sequence ID" value="NZ_JAPFPW010000001.1"/>
</dbReference>
<dbReference type="InterPro" id="IPR013025">
    <property type="entry name" value="Ribosomal_uL23-like"/>
</dbReference>
<evidence type="ECO:0000256" key="2">
    <source>
        <dbReference type="ARBA" id="ARBA00022980"/>
    </source>
</evidence>
<evidence type="ECO:0000313" key="5">
    <source>
        <dbReference type="EMBL" id="MCW7752438.1"/>
    </source>
</evidence>
<dbReference type="Pfam" id="PF00276">
    <property type="entry name" value="Ribosomal_L23"/>
    <property type="match status" value="1"/>
</dbReference>
<dbReference type="Proteomes" id="UP001209681">
    <property type="component" value="Unassembled WGS sequence"/>
</dbReference>
<name>A0ABT3N4Q8_9BACT</name>
<comment type="similarity">
    <text evidence="1 4">Belongs to the universal ribosomal protein uL23 family.</text>
</comment>
<evidence type="ECO:0000256" key="4">
    <source>
        <dbReference type="HAMAP-Rule" id="MF_01369"/>
    </source>
</evidence>
<accession>A0ABT3N4Q8</accession>
<keyword evidence="2 4" id="KW-0689">Ribosomal protein</keyword>
<keyword evidence="4" id="KW-0699">rRNA-binding</keyword>
<proteinExistence type="inferred from homology"/>
<evidence type="ECO:0000313" key="6">
    <source>
        <dbReference type="Proteomes" id="UP001209681"/>
    </source>
</evidence>
<dbReference type="PANTHER" id="PTHR11620">
    <property type="entry name" value="60S RIBOSOMAL PROTEIN L23A"/>
    <property type="match status" value="1"/>
</dbReference>
<reference evidence="5 6" key="1">
    <citation type="submission" date="2022-11" db="EMBL/GenBank/DDBJ databases">
        <title>Desulfobotulus tamanensis H1 sp. nov. - anaerobic, alkaliphilic, sulphate reducing bacterium isolated from terrestrial mud volcano.</title>
        <authorList>
            <person name="Frolova A."/>
            <person name="Merkel A.Y."/>
            <person name="Slobodkin A.I."/>
        </authorList>
    </citation>
    <scope>NUCLEOTIDE SEQUENCE [LARGE SCALE GENOMIC DNA]</scope>
    <source>
        <strain evidence="5 6">H1</strain>
    </source>
</reference>
<dbReference type="InterPro" id="IPR012678">
    <property type="entry name" value="Ribosomal_uL23/eL15/eS24_sf"/>
</dbReference>
<evidence type="ECO:0000256" key="1">
    <source>
        <dbReference type="ARBA" id="ARBA00006700"/>
    </source>
</evidence>
<dbReference type="Gene3D" id="3.30.70.330">
    <property type="match status" value="1"/>
</dbReference>
<sequence>MNTHDILIRPLNTEKTNILLEEGNKVTFEVAPEANRIEVKKAIETVFNVKILSVHILNIKGKVKQRGRIVGKRKDWKKAIATLMPGEKIEFFDGV</sequence>
<dbReference type="SUPFAM" id="SSF54189">
    <property type="entry name" value="Ribosomal proteins S24e, L23 and L15e"/>
    <property type="match status" value="1"/>
</dbReference>
<dbReference type="HAMAP" id="MF_01369_B">
    <property type="entry name" value="Ribosomal_uL23_B"/>
    <property type="match status" value="1"/>
</dbReference>
<protein>
    <recommendedName>
        <fullName evidence="4">Large ribosomal subunit protein uL23</fullName>
    </recommendedName>
</protein>
<dbReference type="NCBIfam" id="NF004363">
    <property type="entry name" value="PRK05738.2-4"/>
    <property type="match status" value="1"/>
</dbReference>
<comment type="function">
    <text evidence="4">One of the early assembly proteins it binds 23S rRNA. One of the proteins that surrounds the polypeptide exit tunnel on the outside of the ribosome. Forms the main docking site for trigger factor binding to the ribosome.</text>
</comment>
<gene>
    <name evidence="4 5" type="primary">rplW</name>
    <name evidence="5" type="ORF">OOT00_00400</name>
</gene>
<dbReference type="GO" id="GO:0005840">
    <property type="term" value="C:ribosome"/>
    <property type="evidence" value="ECO:0007669"/>
    <property type="project" value="UniProtKB-KW"/>
</dbReference>
<dbReference type="EMBL" id="JAPFPW010000001">
    <property type="protein sequence ID" value="MCW7752438.1"/>
    <property type="molecule type" value="Genomic_DNA"/>
</dbReference>
<comment type="caution">
    <text evidence="5">The sequence shown here is derived from an EMBL/GenBank/DDBJ whole genome shotgun (WGS) entry which is preliminary data.</text>
</comment>
<organism evidence="5 6">
    <name type="scientific">Desulfobotulus pelophilus</name>
    <dbReference type="NCBI Taxonomy" id="2823377"/>
    <lineage>
        <taxon>Bacteria</taxon>
        <taxon>Pseudomonadati</taxon>
        <taxon>Thermodesulfobacteriota</taxon>
        <taxon>Desulfobacteria</taxon>
        <taxon>Desulfobacterales</taxon>
        <taxon>Desulfobacteraceae</taxon>
        <taxon>Desulfobotulus</taxon>
    </lineage>
</organism>
<keyword evidence="4" id="KW-0694">RNA-binding</keyword>